<sequence>MITKNSIDQLKRESELKLDSLKNLEDTQSLSKEQKKSYIEQKLIKEIHYAAENSHFYSKFYKDNLIDIQSIQKESDLQKLPFTTKEHLREQYPFGLLASSLEKVSHYAESTGTTGVPTSAYFSQKDWFQNNIYVAYRLMDLFSEDDIAIISAPYELSVPAQDLEKTFDLIGITQVACGVLNEFCSWEKTVDLIYKVQPTIMVASGTRVLLLSEVAQKMGYCAKMDFSVKKILNIGETANQSKAKKINEIWGADVFNAYGMTETCSLAITCHHGNMHIMDDRYNYEVIDVQSGHNIKGEGKGELVITSLENEVMPLIRYKTNDQVSISTQPCECGNTADIMQHYGRIDDVIRIGEWQISYLKLEEFIMSCESHNKFYRVEYDNKQMNITVDLKESYSADFITEELQSNFPESVRDNIIINIFDKEEREEYIEYLKKSLKPFSKMFVKK</sequence>
<protein>
    <recommendedName>
        <fullName evidence="1">AMP-dependent synthetase/ligase domain-containing protein</fullName>
    </recommendedName>
</protein>
<accession>A0A2Z2KS70</accession>
<dbReference type="PANTHER" id="PTHR36932">
    <property type="entry name" value="CAPSULAR POLYSACCHARIDE BIOSYNTHESIS PROTEIN"/>
    <property type="match status" value="1"/>
</dbReference>
<dbReference type="InterPro" id="IPR053158">
    <property type="entry name" value="CapK_Type1_Caps_Biosynth"/>
</dbReference>
<evidence type="ECO:0000313" key="2">
    <source>
        <dbReference type="EMBL" id="ASA25739.1"/>
    </source>
</evidence>
<dbReference type="PANTHER" id="PTHR36932:SF1">
    <property type="entry name" value="CAPSULAR POLYSACCHARIDE BIOSYNTHESIS PROTEIN"/>
    <property type="match status" value="1"/>
</dbReference>
<evidence type="ECO:0000259" key="1">
    <source>
        <dbReference type="Pfam" id="PF00501"/>
    </source>
</evidence>
<keyword evidence="3" id="KW-1185">Reference proteome</keyword>
<organism evidence="2 3">
    <name type="scientific">Paenibacillus donghaensis</name>
    <dbReference type="NCBI Taxonomy" id="414771"/>
    <lineage>
        <taxon>Bacteria</taxon>
        <taxon>Bacillati</taxon>
        <taxon>Bacillota</taxon>
        <taxon>Bacilli</taxon>
        <taxon>Bacillales</taxon>
        <taxon>Paenibacillaceae</taxon>
        <taxon>Paenibacillus</taxon>
    </lineage>
</organism>
<dbReference type="EMBL" id="CP021780">
    <property type="protein sequence ID" value="ASA25739.1"/>
    <property type="molecule type" value="Genomic_DNA"/>
</dbReference>
<name>A0A2Z2KS70_9BACL</name>
<proteinExistence type="predicted"/>
<dbReference type="Gene3D" id="3.40.50.12780">
    <property type="entry name" value="N-terminal domain of ligase-like"/>
    <property type="match status" value="1"/>
</dbReference>
<gene>
    <name evidence="2" type="ORF">B9T62_36445</name>
</gene>
<dbReference type="Pfam" id="PF00501">
    <property type="entry name" value="AMP-binding"/>
    <property type="match status" value="1"/>
</dbReference>
<dbReference type="RefSeq" id="WP_087919700.1">
    <property type="nucleotide sequence ID" value="NZ_CP021780.1"/>
</dbReference>
<reference evidence="2 3" key="1">
    <citation type="submission" date="2017-06" db="EMBL/GenBank/DDBJ databases">
        <title>Complete genome sequence of Paenibacillus donghaensis KCTC 13049T isolated from East Sea sediment, South Korea.</title>
        <authorList>
            <person name="Jung B.K."/>
            <person name="Hong S.-J."/>
            <person name="Shin J.-H."/>
        </authorList>
    </citation>
    <scope>NUCLEOTIDE SEQUENCE [LARGE SCALE GENOMIC DNA]</scope>
    <source>
        <strain evidence="2 3">KCTC 13049</strain>
    </source>
</reference>
<dbReference type="Proteomes" id="UP000249890">
    <property type="component" value="Chromosome"/>
</dbReference>
<dbReference type="InterPro" id="IPR000873">
    <property type="entry name" value="AMP-dep_synth/lig_dom"/>
</dbReference>
<dbReference type="KEGG" id="pdh:B9T62_36445"/>
<evidence type="ECO:0000313" key="3">
    <source>
        <dbReference type="Proteomes" id="UP000249890"/>
    </source>
</evidence>
<dbReference type="InterPro" id="IPR042099">
    <property type="entry name" value="ANL_N_sf"/>
</dbReference>
<dbReference type="AlphaFoldDB" id="A0A2Z2KS70"/>
<dbReference type="SUPFAM" id="SSF56801">
    <property type="entry name" value="Acetyl-CoA synthetase-like"/>
    <property type="match status" value="1"/>
</dbReference>
<feature type="domain" description="AMP-dependent synthetase/ligase" evidence="1">
    <location>
        <begin position="112"/>
        <end position="305"/>
    </location>
</feature>
<dbReference type="OrthoDB" id="580775at2"/>